<proteinExistence type="predicted"/>
<name>A0A151IUZ7_9HYME</name>
<dbReference type="InterPro" id="IPR013783">
    <property type="entry name" value="Ig-like_fold"/>
</dbReference>
<protein>
    <recommendedName>
        <fullName evidence="2">Ig-like domain-containing protein</fullName>
    </recommendedName>
</protein>
<keyword evidence="4" id="KW-1185">Reference proteome</keyword>
<dbReference type="PANTHER" id="PTHR21261">
    <property type="entry name" value="BEAT PROTEIN"/>
    <property type="match status" value="1"/>
</dbReference>
<dbReference type="STRING" id="471704.A0A151IUZ7"/>
<keyword evidence="1" id="KW-1015">Disulfide bond</keyword>
<reference evidence="3 4" key="1">
    <citation type="submission" date="2015-09" db="EMBL/GenBank/DDBJ databases">
        <title>Trachymyrmex cornetzi WGS genome.</title>
        <authorList>
            <person name="Nygaard S."/>
            <person name="Hu H."/>
            <person name="Boomsma J."/>
            <person name="Zhang G."/>
        </authorList>
    </citation>
    <scope>NUCLEOTIDE SEQUENCE [LARGE SCALE GENOMIC DNA]</scope>
    <source>
        <strain evidence="3">Tcor2-1</strain>
        <tissue evidence="3">Whole body</tissue>
    </source>
</reference>
<evidence type="ECO:0000256" key="1">
    <source>
        <dbReference type="ARBA" id="ARBA00023157"/>
    </source>
</evidence>
<feature type="domain" description="Ig-like" evidence="2">
    <location>
        <begin position="175"/>
        <end position="215"/>
    </location>
</feature>
<evidence type="ECO:0000313" key="3">
    <source>
        <dbReference type="EMBL" id="KYN11282.1"/>
    </source>
</evidence>
<evidence type="ECO:0000313" key="4">
    <source>
        <dbReference type="Proteomes" id="UP000078492"/>
    </source>
</evidence>
<evidence type="ECO:0000259" key="2">
    <source>
        <dbReference type="PROSITE" id="PS50835"/>
    </source>
</evidence>
<dbReference type="PROSITE" id="PS50835">
    <property type="entry name" value="IG_LIKE"/>
    <property type="match status" value="1"/>
</dbReference>
<gene>
    <name evidence="3" type="ORF">ALC57_16572</name>
</gene>
<dbReference type="InterPro" id="IPR013162">
    <property type="entry name" value="CD80_C2-set"/>
</dbReference>
<dbReference type="EMBL" id="KQ980937">
    <property type="protein sequence ID" value="KYN11282.1"/>
    <property type="molecule type" value="Genomic_DNA"/>
</dbReference>
<accession>A0A151IUZ7</accession>
<dbReference type="Gene3D" id="2.60.40.10">
    <property type="entry name" value="Immunoglobulins"/>
    <property type="match status" value="1"/>
</dbReference>
<sequence length="340" mass="38261">MLPISVCNTTMYYLIRKVIGWPDRRRIIDAIACHNSMHSHTKICIKCRCLALRFRNAFSLMRKRILRRYQSISLVSNLLWNLLSVSKSNSHDVTLVNVSRELTGTYKCEVSAGSPSYHTGIERAKMEVVAVPRDTLETLALVVSTKHDRVVVQVFPVCSVTPPAPLACRQVSNAPKTGPAIRTEKERIAVGEMLRANCTSDKSRPAPDVTWKLNGETIPKDSGLYGKIRHFQTSHDNVTQSITSLVEFRVTNSMFRKGYLHLRCTVFISDVYRKSADIEISEDTPRIASITGESPPFGHRKKKSVVAGKFNPYRSTLSSPRRRFVYERPDGSFGKSSGSR</sequence>
<dbReference type="Pfam" id="PF08205">
    <property type="entry name" value="C2-set_2"/>
    <property type="match status" value="1"/>
</dbReference>
<dbReference type="InterPro" id="IPR007110">
    <property type="entry name" value="Ig-like_dom"/>
</dbReference>
<dbReference type="AlphaFoldDB" id="A0A151IUZ7"/>
<dbReference type="PANTHER" id="PTHR21261:SF17">
    <property type="entry name" value="BEAT VI"/>
    <property type="match status" value="1"/>
</dbReference>
<dbReference type="Proteomes" id="UP000078492">
    <property type="component" value="Unassembled WGS sequence"/>
</dbReference>
<organism evidence="3 4">
    <name type="scientific">Trachymyrmex cornetzi</name>
    <dbReference type="NCBI Taxonomy" id="471704"/>
    <lineage>
        <taxon>Eukaryota</taxon>
        <taxon>Metazoa</taxon>
        <taxon>Ecdysozoa</taxon>
        <taxon>Arthropoda</taxon>
        <taxon>Hexapoda</taxon>
        <taxon>Insecta</taxon>
        <taxon>Pterygota</taxon>
        <taxon>Neoptera</taxon>
        <taxon>Endopterygota</taxon>
        <taxon>Hymenoptera</taxon>
        <taxon>Apocrita</taxon>
        <taxon>Aculeata</taxon>
        <taxon>Formicoidea</taxon>
        <taxon>Formicidae</taxon>
        <taxon>Myrmicinae</taxon>
        <taxon>Trachymyrmex</taxon>
    </lineage>
</organism>